<gene>
    <name evidence="2" type="ORF">B0J15DRAFT_589166</name>
</gene>
<proteinExistence type="predicted"/>
<keyword evidence="3" id="KW-1185">Reference proteome</keyword>
<comment type="caution">
    <text evidence="2">The sequence shown here is derived from an EMBL/GenBank/DDBJ whole genome shotgun (WGS) entry which is preliminary data.</text>
</comment>
<accession>A0A9P9RCY1</accession>
<feature type="region of interest" description="Disordered" evidence="1">
    <location>
        <begin position="314"/>
        <end position="333"/>
    </location>
</feature>
<reference evidence="2" key="1">
    <citation type="journal article" date="2021" name="Nat. Commun.">
        <title>Genetic determinants of endophytism in the Arabidopsis root mycobiome.</title>
        <authorList>
            <person name="Mesny F."/>
            <person name="Miyauchi S."/>
            <person name="Thiergart T."/>
            <person name="Pickel B."/>
            <person name="Atanasova L."/>
            <person name="Karlsson M."/>
            <person name="Huettel B."/>
            <person name="Barry K.W."/>
            <person name="Haridas S."/>
            <person name="Chen C."/>
            <person name="Bauer D."/>
            <person name="Andreopoulos W."/>
            <person name="Pangilinan J."/>
            <person name="LaButti K."/>
            <person name="Riley R."/>
            <person name="Lipzen A."/>
            <person name="Clum A."/>
            <person name="Drula E."/>
            <person name="Henrissat B."/>
            <person name="Kohler A."/>
            <person name="Grigoriev I.V."/>
            <person name="Martin F.M."/>
            <person name="Hacquard S."/>
        </authorList>
    </citation>
    <scope>NUCLEOTIDE SEQUENCE</scope>
    <source>
        <strain evidence="2">FSSC 5 MPI-SDFR-AT-0091</strain>
    </source>
</reference>
<dbReference type="PANTHER" id="PTHR42345:SF2">
    <property type="entry name" value="HELICASE-LIKE PROTEIN"/>
    <property type="match status" value="1"/>
</dbReference>
<organism evidence="2 3">
    <name type="scientific">Fusarium solani</name>
    <name type="common">Filamentous fungus</name>
    <dbReference type="NCBI Taxonomy" id="169388"/>
    <lineage>
        <taxon>Eukaryota</taxon>
        <taxon>Fungi</taxon>
        <taxon>Dikarya</taxon>
        <taxon>Ascomycota</taxon>
        <taxon>Pezizomycotina</taxon>
        <taxon>Sordariomycetes</taxon>
        <taxon>Hypocreomycetidae</taxon>
        <taxon>Hypocreales</taxon>
        <taxon>Nectriaceae</taxon>
        <taxon>Fusarium</taxon>
        <taxon>Fusarium solani species complex</taxon>
    </lineage>
</organism>
<protein>
    <submittedName>
        <fullName evidence="2">Uncharacterized protein</fullName>
    </submittedName>
</protein>
<dbReference type="EMBL" id="JAGTJS010000002">
    <property type="protein sequence ID" value="KAH7273908.1"/>
    <property type="molecule type" value="Genomic_DNA"/>
</dbReference>
<evidence type="ECO:0000313" key="3">
    <source>
        <dbReference type="Proteomes" id="UP000736672"/>
    </source>
</evidence>
<evidence type="ECO:0000256" key="1">
    <source>
        <dbReference type="SAM" id="MobiDB-lite"/>
    </source>
</evidence>
<dbReference type="Proteomes" id="UP000736672">
    <property type="component" value="Unassembled WGS sequence"/>
</dbReference>
<sequence length="817" mass="91649">MSDTQTAETQAAEDDAFVTEALRRFEQQWLPAQMQDNNAPALANAWRDCDNMLSRFARGDPITSDYSDFRLGIWTQQDRLKDWGGRLGFPRMLDPNDHGPLDPRLTVPRLTQGAFDFLDDIVKSVAPLMPLSRRHMRPDLGCYLGPPSMNLRISSATRWHRKDKKTFVSLSRGIRECINLLFVLLADADAYILLNPVPWTAEGPSKIEGVAETSHDGFANKPITSIKKEHYVNATLGWEGVNSEHAQEEQQKMEYVKPIHPSWSLMYATTEMNNDIGNMQSSYSEQDSEASCKFEGKWPGTRTVQGFAADLSNWERNGQPTSKGDGTRNTTGVVPNHSFGQLVEWLDELQQRKVLLENRTEQSTLEHMQKLLGPADTQRIKAPAYDMDHQIQDLLVTLNRVDIFPEYDEVVSPAKMWLSGDSMRLEMLFQMIVAYELKLRLEQTTTTFPNMSNQVMAAMEMACRWIKGVRIKNVSGPEYEPYYDFEELVHDEQIEGLVRFAELMEWPGLDEMQEFLEPRGAAVLPSAMGTHKLLDWAFGTVLPGSGHVCAIMPALVLATPSLLRMGEPAHPSAGLVLDGRSYWRSKHALGRVFGGMKGVKAANGWVGPCPPVLPNDGQVVRPGWWRIQEKHVPFDQIPREPAEMSHLQGLDEPVKWVGAIPPRNSPTKTKFMGLQFLRAKTVYPRGAADEPRRAILTFHINKCPIASLFELKYNPAFVAAPRCIDGPHLVDLRDMLRLDHVVDVAAIADPFKSVPGGERVLVIDATGEGDCELLARAWCSMEGRHAVIARADEGTCFTCAVRAAIDQGLRHGCLIWV</sequence>
<dbReference type="AlphaFoldDB" id="A0A9P9RCY1"/>
<evidence type="ECO:0000313" key="2">
    <source>
        <dbReference type="EMBL" id="KAH7273908.1"/>
    </source>
</evidence>
<name>A0A9P9RCY1_FUSSL</name>
<dbReference type="PANTHER" id="PTHR42345">
    <property type="entry name" value="TPR_REGION DOMAIN-CONTAINING PROTEIN"/>
    <property type="match status" value="1"/>
</dbReference>
<dbReference type="OrthoDB" id="5081750at2759"/>